<reference evidence="2" key="1">
    <citation type="submission" date="2020-08" db="EMBL/GenBank/DDBJ databases">
        <title>Multicomponent nature underlies the extraordinary mechanical properties of spider dragline silk.</title>
        <authorList>
            <person name="Kono N."/>
            <person name="Nakamura H."/>
            <person name="Mori M."/>
            <person name="Yoshida Y."/>
            <person name="Ohtoshi R."/>
            <person name="Malay A.D."/>
            <person name="Moran D.A.P."/>
            <person name="Tomita M."/>
            <person name="Numata K."/>
            <person name="Arakawa K."/>
        </authorList>
    </citation>
    <scope>NUCLEOTIDE SEQUENCE</scope>
</reference>
<evidence type="ECO:0000256" key="1">
    <source>
        <dbReference type="SAM" id="Phobius"/>
    </source>
</evidence>
<accession>A0A8X6MAK7</accession>
<sequence length="96" mass="10929">MYASRNNSQTKSTFIHNQYFIQLMTCLVITFPAQKKTLPPMKRGEGVNAPQCTHHRSNGPPLYDVTRKRDFYCPVLHCMSLAIFLGVGSFSVVIMF</sequence>
<dbReference type="AlphaFoldDB" id="A0A8X6MAK7"/>
<organism evidence="2 3">
    <name type="scientific">Trichonephila inaurata madagascariensis</name>
    <dbReference type="NCBI Taxonomy" id="2747483"/>
    <lineage>
        <taxon>Eukaryota</taxon>
        <taxon>Metazoa</taxon>
        <taxon>Ecdysozoa</taxon>
        <taxon>Arthropoda</taxon>
        <taxon>Chelicerata</taxon>
        <taxon>Arachnida</taxon>
        <taxon>Araneae</taxon>
        <taxon>Araneomorphae</taxon>
        <taxon>Entelegynae</taxon>
        <taxon>Araneoidea</taxon>
        <taxon>Nephilidae</taxon>
        <taxon>Trichonephila</taxon>
        <taxon>Trichonephila inaurata</taxon>
    </lineage>
</organism>
<gene>
    <name evidence="2" type="ORF">TNIN_471941</name>
</gene>
<evidence type="ECO:0000313" key="3">
    <source>
        <dbReference type="Proteomes" id="UP000886998"/>
    </source>
</evidence>
<feature type="transmembrane region" description="Helical" evidence="1">
    <location>
        <begin position="71"/>
        <end position="95"/>
    </location>
</feature>
<proteinExistence type="predicted"/>
<name>A0A8X6MAK7_9ARAC</name>
<protein>
    <submittedName>
        <fullName evidence="2">Uncharacterized protein</fullName>
    </submittedName>
</protein>
<dbReference type="EMBL" id="BMAV01025480">
    <property type="protein sequence ID" value="GFS41756.1"/>
    <property type="molecule type" value="Genomic_DNA"/>
</dbReference>
<keyword evidence="3" id="KW-1185">Reference proteome</keyword>
<dbReference type="Proteomes" id="UP000886998">
    <property type="component" value="Unassembled WGS sequence"/>
</dbReference>
<keyword evidence="1" id="KW-1133">Transmembrane helix</keyword>
<keyword evidence="1" id="KW-0812">Transmembrane</keyword>
<evidence type="ECO:0000313" key="2">
    <source>
        <dbReference type="EMBL" id="GFS41756.1"/>
    </source>
</evidence>
<keyword evidence="1" id="KW-0472">Membrane</keyword>
<comment type="caution">
    <text evidence="2">The sequence shown here is derived from an EMBL/GenBank/DDBJ whole genome shotgun (WGS) entry which is preliminary data.</text>
</comment>